<feature type="domain" description="HTH dtxR-type" evidence="14">
    <location>
        <begin position="3"/>
        <end position="65"/>
    </location>
</feature>
<feature type="region of interest" description="Disordered" evidence="13">
    <location>
        <begin position="120"/>
        <end position="143"/>
    </location>
</feature>
<dbReference type="InterPro" id="IPR007167">
    <property type="entry name" value="Fe-transptr_FeoA-like"/>
</dbReference>
<dbReference type="SMART" id="SM00529">
    <property type="entry name" value="HTH_DTXR"/>
    <property type="match status" value="1"/>
</dbReference>
<dbReference type="GO" id="GO:0046983">
    <property type="term" value="F:protein dimerization activity"/>
    <property type="evidence" value="ECO:0007669"/>
    <property type="project" value="InterPro"/>
</dbReference>
<dbReference type="InterPro" id="IPR022689">
    <property type="entry name" value="Iron_dep_repressor"/>
</dbReference>
<dbReference type="InterPro" id="IPR036388">
    <property type="entry name" value="WH-like_DNA-bd_sf"/>
</dbReference>
<evidence type="ECO:0000256" key="8">
    <source>
        <dbReference type="ARBA" id="ARBA00023125"/>
    </source>
</evidence>
<organism evidence="15 16">
    <name type="scientific">Peptidiphaga gingivicola</name>
    <dbReference type="NCBI Taxonomy" id="2741497"/>
    <lineage>
        <taxon>Bacteria</taxon>
        <taxon>Bacillati</taxon>
        <taxon>Actinomycetota</taxon>
        <taxon>Actinomycetes</taxon>
        <taxon>Actinomycetales</taxon>
        <taxon>Actinomycetaceae</taxon>
        <taxon>Peptidiphaga</taxon>
    </lineage>
</organism>
<dbReference type="PANTHER" id="PTHR33238:SF11">
    <property type="entry name" value="TRANSCRIPTIONAL REGULATOR MNTR"/>
    <property type="match status" value="1"/>
</dbReference>
<gene>
    <name evidence="15" type="ORF">A4H34_06710</name>
</gene>
<dbReference type="SUPFAM" id="SSF46785">
    <property type="entry name" value="Winged helix' DNA-binding domain"/>
    <property type="match status" value="1"/>
</dbReference>
<dbReference type="InterPro" id="IPR036390">
    <property type="entry name" value="WH_DNA-bd_sf"/>
</dbReference>
<dbReference type="SUPFAM" id="SSF47979">
    <property type="entry name" value="Iron-dependent repressor protein, dimerization domain"/>
    <property type="match status" value="1"/>
</dbReference>
<feature type="compositionally biased region" description="Basic and acidic residues" evidence="13">
    <location>
        <begin position="123"/>
        <end position="133"/>
    </location>
</feature>
<comment type="subcellular location">
    <subcellularLocation>
        <location evidence="1">Cytoplasm</location>
    </subcellularLocation>
</comment>
<dbReference type="InterPro" id="IPR022687">
    <property type="entry name" value="HTH_DTXR"/>
</dbReference>
<keyword evidence="6" id="KW-0408">Iron</keyword>
<reference evidence="15 16" key="1">
    <citation type="submission" date="2016-04" db="EMBL/GenBank/DDBJ databases">
        <title>Peptidophaga gingivicola gen. nov., sp. nov., isolated from human subgingival plaque.</title>
        <authorList>
            <person name="Beall C.J."/>
            <person name="Mokrzan E.M."/>
            <person name="Griffen A.L."/>
            <person name="Leys E.J."/>
        </authorList>
    </citation>
    <scope>NUCLEOTIDE SEQUENCE [LARGE SCALE GENOMIC DNA]</scope>
    <source>
        <strain evidence="15 16">BA112</strain>
    </source>
</reference>
<evidence type="ECO:0000256" key="3">
    <source>
        <dbReference type="ARBA" id="ARBA00011738"/>
    </source>
</evidence>
<dbReference type="GO" id="GO:0003700">
    <property type="term" value="F:DNA-binding transcription factor activity"/>
    <property type="evidence" value="ECO:0007669"/>
    <property type="project" value="InterPro"/>
</dbReference>
<keyword evidence="5" id="KW-0678">Repressor</keyword>
<dbReference type="InterPro" id="IPR008988">
    <property type="entry name" value="Transcriptional_repressor_C"/>
</dbReference>
<evidence type="ECO:0000256" key="1">
    <source>
        <dbReference type="ARBA" id="ARBA00004496"/>
    </source>
</evidence>
<dbReference type="Gene3D" id="2.30.30.90">
    <property type="match status" value="1"/>
</dbReference>
<keyword evidence="10" id="KW-0804">Transcription</keyword>
<evidence type="ECO:0000256" key="13">
    <source>
        <dbReference type="SAM" id="MobiDB-lite"/>
    </source>
</evidence>
<dbReference type="InterPro" id="IPR001367">
    <property type="entry name" value="Fe_dep_repressor"/>
</dbReference>
<dbReference type="PANTHER" id="PTHR33238">
    <property type="entry name" value="IRON (METAL) DEPENDENT REPRESSOR, DTXR FAMILY"/>
    <property type="match status" value="1"/>
</dbReference>
<dbReference type="Pfam" id="PF02742">
    <property type="entry name" value="Fe_dep_repr_C"/>
    <property type="match status" value="1"/>
</dbReference>
<evidence type="ECO:0000256" key="11">
    <source>
        <dbReference type="ARBA" id="ARBA00023211"/>
    </source>
</evidence>
<evidence type="ECO:0000256" key="12">
    <source>
        <dbReference type="ARBA" id="ARBA00032593"/>
    </source>
</evidence>
<dbReference type="GO" id="GO:0005737">
    <property type="term" value="C:cytoplasm"/>
    <property type="evidence" value="ECO:0007669"/>
    <property type="project" value="UniProtKB-SubCell"/>
</dbReference>
<comment type="subunit">
    <text evidence="3">Homodimer.</text>
</comment>
<dbReference type="Pfam" id="PF01325">
    <property type="entry name" value="Fe_dep_repress"/>
    <property type="match status" value="1"/>
</dbReference>
<evidence type="ECO:0000256" key="7">
    <source>
        <dbReference type="ARBA" id="ARBA00023015"/>
    </source>
</evidence>
<dbReference type="Gene3D" id="1.10.10.10">
    <property type="entry name" value="Winged helix-like DNA-binding domain superfamily/Winged helix DNA-binding domain"/>
    <property type="match status" value="1"/>
</dbReference>
<dbReference type="InterPro" id="IPR011991">
    <property type="entry name" value="ArsR-like_HTH"/>
</dbReference>
<evidence type="ECO:0000313" key="16">
    <source>
        <dbReference type="Proteomes" id="UP000078368"/>
    </source>
</evidence>
<keyword evidence="8" id="KW-0238">DNA-binding</keyword>
<evidence type="ECO:0000256" key="5">
    <source>
        <dbReference type="ARBA" id="ARBA00022491"/>
    </source>
</evidence>
<accession>A0A179B6Z3</accession>
<evidence type="ECO:0000256" key="2">
    <source>
        <dbReference type="ARBA" id="ARBA00007871"/>
    </source>
</evidence>
<dbReference type="GO" id="GO:0003677">
    <property type="term" value="F:DNA binding"/>
    <property type="evidence" value="ECO:0007669"/>
    <property type="project" value="UniProtKB-KW"/>
</dbReference>
<keyword evidence="7" id="KW-0805">Transcription regulation</keyword>
<evidence type="ECO:0000256" key="6">
    <source>
        <dbReference type="ARBA" id="ARBA00023004"/>
    </source>
</evidence>
<dbReference type="InterPro" id="IPR038157">
    <property type="entry name" value="FeoA_core_dom"/>
</dbReference>
<dbReference type="GO" id="GO:0046914">
    <property type="term" value="F:transition metal ion binding"/>
    <property type="evidence" value="ECO:0007669"/>
    <property type="project" value="InterPro"/>
</dbReference>
<dbReference type="InterPro" id="IPR036421">
    <property type="entry name" value="Fe_dep_repressor_sf"/>
</dbReference>
<comment type="caution">
    <text evidence="15">The sequence shown here is derived from an EMBL/GenBank/DDBJ whole genome shotgun (WGS) entry which is preliminary data.</text>
</comment>
<dbReference type="SUPFAM" id="SSF50037">
    <property type="entry name" value="C-terminal domain of transcriptional repressors"/>
    <property type="match status" value="1"/>
</dbReference>
<keyword evidence="4" id="KW-0963">Cytoplasm</keyword>
<dbReference type="Pfam" id="PF04023">
    <property type="entry name" value="FeoA"/>
    <property type="match status" value="1"/>
</dbReference>
<keyword evidence="11" id="KW-0464">Manganese</keyword>
<sequence>MGLSASHEDYLRAIWKLGEWQEKPVTPGDLTRTLGLSPSTVSEGVQRLVSMGLVRHARYGNISLTEAGRDEAARMVRIHRLIETGLMTIFGYSWDEVHDEAEHLEHAVSATFVERLDAALGHPRHDPHGDPIPRPDGSLPEDENAVSLGSLGPGEAGVVHRVDDADSAVLKELAGIGLVPGARVSVADVKRGLGLMRVSTPQTSADISLSVADAVSVTH</sequence>
<dbReference type="RefSeq" id="WP_009198876.1">
    <property type="nucleotide sequence ID" value="NZ_LVZK01000001.1"/>
</dbReference>
<dbReference type="SMART" id="SM00899">
    <property type="entry name" value="FeoA"/>
    <property type="match status" value="1"/>
</dbReference>
<name>A0A179B6Z3_9ACTO</name>
<evidence type="ECO:0000256" key="10">
    <source>
        <dbReference type="ARBA" id="ARBA00023163"/>
    </source>
</evidence>
<evidence type="ECO:0000256" key="9">
    <source>
        <dbReference type="ARBA" id="ARBA00023159"/>
    </source>
</evidence>
<keyword evidence="16" id="KW-1185">Reference proteome</keyword>
<evidence type="ECO:0000256" key="4">
    <source>
        <dbReference type="ARBA" id="ARBA00022490"/>
    </source>
</evidence>
<evidence type="ECO:0000313" key="15">
    <source>
        <dbReference type="EMBL" id="OAP86794.1"/>
    </source>
</evidence>
<dbReference type="PROSITE" id="PS50944">
    <property type="entry name" value="HTH_DTXR"/>
    <property type="match status" value="1"/>
</dbReference>
<dbReference type="FunFam" id="1.10.60.10:FF:000004">
    <property type="entry name" value="DtxR family transcriptional regulator"/>
    <property type="match status" value="1"/>
</dbReference>
<dbReference type="OrthoDB" id="9791355at2"/>
<dbReference type="InterPro" id="IPR050536">
    <property type="entry name" value="DtxR_MntR_Metal-Reg"/>
</dbReference>
<dbReference type="Proteomes" id="UP000078368">
    <property type="component" value="Unassembled WGS sequence"/>
</dbReference>
<dbReference type="AlphaFoldDB" id="A0A179B6Z3"/>
<dbReference type="Gene3D" id="1.10.60.10">
    <property type="entry name" value="Iron dependent repressor, metal binding and dimerisation domain"/>
    <property type="match status" value="1"/>
</dbReference>
<keyword evidence="9" id="KW-0010">Activator</keyword>
<dbReference type="CDD" id="cd00090">
    <property type="entry name" value="HTH_ARSR"/>
    <property type="match status" value="1"/>
</dbReference>
<dbReference type="STRING" id="1823756.A4H34_06710"/>
<comment type="similarity">
    <text evidence="2">Belongs to the DtxR/MntR family.</text>
</comment>
<dbReference type="EMBL" id="LVZK01000001">
    <property type="protein sequence ID" value="OAP86794.1"/>
    <property type="molecule type" value="Genomic_DNA"/>
</dbReference>
<proteinExistence type="inferred from homology"/>
<evidence type="ECO:0000259" key="14">
    <source>
        <dbReference type="PROSITE" id="PS50944"/>
    </source>
</evidence>
<dbReference type="GO" id="GO:0045892">
    <property type="term" value="P:negative regulation of DNA-templated transcription"/>
    <property type="evidence" value="ECO:0007669"/>
    <property type="project" value="TreeGrafter"/>
</dbReference>
<protein>
    <recommendedName>
        <fullName evidence="12">Manganese transport regulator</fullName>
    </recommendedName>
</protein>